<dbReference type="InterPro" id="IPR055170">
    <property type="entry name" value="GFO_IDH_MocA-like_dom"/>
</dbReference>
<dbReference type="SUPFAM" id="SSF55347">
    <property type="entry name" value="Glyceraldehyde-3-phosphate dehydrogenase-like, C-terminal domain"/>
    <property type="match status" value="1"/>
</dbReference>
<keyword evidence="1" id="KW-0560">Oxidoreductase</keyword>
<protein>
    <recommendedName>
        <fullName evidence="5">Gfo/Idh/MocA-like oxidoreductase N-terminal domain-containing protein</fullName>
    </recommendedName>
</protein>
<dbReference type="Pfam" id="PF22725">
    <property type="entry name" value="GFO_IDH_MocA_C3"/>
    <property type="match status" value="1"/>
</dbReference>
<dbReference type="AlphaFoldDB" id="X1HPW5"/>
<reference evidence="4" key="1">
    <citation type="journal article" date="2014" name="Front. Microbiol.">
        <title>High frequency of phylogenetically diverse reductive dehalogenase-homologous genes in deep subseafloor sedimentary metagenomes.</title>
        <authorList>
            <person name="Kawai M."/>
            <person name="Futagami T."/>
            <person name="Toyoda A."/>
            <person name="Takaki Y."/>
            <person name="Nishi S."/>
            <person name="Hori S."/>
            <person name="Arai W."/>
            <person name="Tsubouchi T."/>
            <person name="Morono Y."/>
            <person name="Uchiyama I."/>
            <person name="Ito T."/>
            <person name="Fujiyama A."/>
            <person name="Inagaki F."/>
            <person name="Takami H."/>
        </authorList>
    </citation>
    <scope>NUCLEOTIDE SEQUENCE</scope>
    <source>
        <strain evidence="4">Expedition CK06-06</strain>
    </source>
</reference>
<dbReference type="GO" id="GO:0000166">
    <property type="term" value="F:nucleotide binding"/>
    <property type="evidence" value="ECO:0007669"/>
    <property type="project" value="InterPro"/>
</dbReference>
<dbReference type="Gene3D" id="3.40.50.720">
    <property type="entry name" value="NAD(P)-binding Rossmann-like Domain"/>
    <property type="match status" value="1"/>
</dbReference>
<feature type="domain" description="GFO/IDH/MocA-like oxidoreductase" evidence="3">
    <location>
        <begin position="135"/>
        <end position="231"/>
    </location>
</feature>
<evidence type="ECO:0000259" key="3">
    <source>
        <dbReference type="Pfam" id="PF22725"/>
    </source>
</evidence>
<feature type="domain" description="Gfo/Idh/MocA-like oxidoreductase N-terminal" evidence="2">
    <location>
        <begin position="4"/>
        <end position="123"/>
    </location>
</feature>
<organism evidence="4">
    <name type="scientific">marine sediment metagenome</name>
    <dbReference type="NCBI Taxonomy" id="412755"/>
    <lineage>
        <taxon>unclassified sequences</taxon>
        <taxon>metagenomes</taxon>
        <taxon>ecological metagenomes</taxon>
    </lineage>
</organism>
<dbReference type="EMBL" id="BARU01031220">
    <property type="protein sequence ID" value="GAH72196.1"/>
    <property type="molecule type" value="Genomic_DNA"/>
</dbReference>
<gene>
    <name evidence="4" type="ORF">S03H2_49406</name>
</gene>
<dbReference type="Gene3D" id="3.30.360.10">
    <property type="entry name" value="Dihydrodipicolinate Reductase, domain 2"/>
    <property type="match status" value="1"/>
</dbReference>
<proteinExistence type="predicted"/>
<dbReference type="Pfam" id="PF01408">
    <property type="entry name" value="GFO_IDH_MocA"/>
    <property type="match status" value="1"/>
</dbReference>
<dbReference type="InterPro" id="IPR036291">
    <property type="entry name" value="NAD(P)-bd_dom_sf"/>
</dbReference>
<evidence type="ECO:0000259" key="2">
    <source>
        <dbReference type="Pfam" id="PF01408"/>
    </source>
</evidence>
<evidence type="ECO:0000256" key="1">
    <source>
        <dbReference type="ARBA" id="ARBA00023002"/>
    </source>
</evidence>
<feature type="non-terminal residue" evidence="4">
    <location>
        <position position="231"/>
    </location>
</feature>
<accession>X1HPW5</accession>
<dbReference type="InterPro" id="IPR000683">
    <property type="entry name" value="Gfo/Idh/MocA-like_OxRdtase_N"/>
</dbReference>
<dbReference type="PANTHER" id="PTHR43818:SF11">
    <property type="entry name" value="BCDNA.GH03377"/>
    <property type="match status" value="1"/>
</dbReference>
<sequence>MMTFKVGLVGAGAFGIKHLLGFSKNPDCELISIASRTEEHAKIASEKFNIPKVYAGNDSWEKMIDSEKLDVVSICTPNYLHAPIILKAIEKNCHILCEKPIAISHEELEQIEPVLNAKNLIFFTSFQKRYNPIFNLVRSAIDEGILGKITSVRYFFSHYGPYKSWKALSEEKWFFDSEKAGGGVLLDLGVHCIDILQYLLGEYDKVNGINFNTSCINMDDEDNCNVLFRFK</sequence>
<evidence type="ECO:0008006" key="5">
    <source>
        <dbReference type="Google" id="ProtNLM"/>
    </source>
</evidence>
<name>X1HPW5_9ZZZZ</name>
<dbReference type="SUPFAM" id="SSF51735">
    <property type="entry name" value="NAD(P)-binding Rossmann-fold domains"/>
    <property type="match status" value="1"/>
</dbReference>
<evidence type="ECO:0000313" key="4">
    <source>
        <dbReference type="EMBL" id="GAH72196.1"/>
    </source>
</evidence>
<dbReference type="PANTHER" id="PTHR43818">
    <property type="entry name" value="BCDNA.GH03377"/>
    <property type="match status" value="1"/>
</dbReference>
<comment type="caution">
    <text evidence="4">The sequence shown here is derived from an EMBL/GenBank/DDBJ whole genome shotgun (WGS) entry which is preliminary data.</text>
</comment>
<dbReference type="InterPro" id="IPR050463">
    <property type="entry name" value="Gfo/Idh/MocA_oxidrdct_glycsds"/>
</dbReference>
<dbReference type="GO" id="GO:0016491">
    <property type="term" value="F:oxidoreductase activity"/>
    <property type="evidence" value="ECO:0007669"/>
    <property type="project" value="UniProtKB-KW"/>
</dbReference>